<dbReference type="RefSeq" id="WP_203780912.1">
    <property type="nucleotide sequence ID" value="NZ_BOMV01000015.1"/>
</dbReference>
<dbReference type="EMBL" id="BOMV01000015">
    <property type="protein sequence ID" value="GIE94585.1"/>
    <property type="molecule type" value="Genomic_DNA"/>
</dbReference>
<evidence type="ECO:0000313" key="3">
    <source>
        <dbReference type="EMBL" id="GIE94585.1"/>
    </source>
</evidence>
<dbReference type="InterPro" id="IPR036641">
    <property type="entry name" value="HPT_dom_sf"/>
</dbReference>
<protein>
    <recommendedName>
        <fullName evidence="2">HPt domain-containing protein</fullName>
    </recommendedName>
</protein>
<evidence type="ECO:0000256" key="1">
    <source>
        <dbReference type="PROSITE-ProRule" id="PRU00110"/>
    </source>
</evidence>
<evidence type="ECO:0000259" key="2">
    <source>
        <dbReference type="PROSITE" id="PS50894"/>
    </source>
</evidence>
<feature type="modified residue" description="Phosphohistidine" evidence="1">
    <location>
        <position position="65"/>
    </location>
</feature>
<dbReference type="InterPro" id="IPR008207">
    <property type="entry name" value="Sig_transdc_His_kin_Hpt_dom"/>
</dbReference>
<gene>
    <name evidence="3" type="ORF">Ari01nite_20500</name>
</gene>
<reference evidence="3" key="1">
    <citation type="submission" date="2021-01" db="EMBL/GenBank/DDBJ databases">
        <title>Whole genome shotgun sequence of Actinoplanes rishiriensis NBRC 108556.</title>
        <authorList>
            <person name="Komaki H."/>
            <person name="Tamura T."/>
        </authorList>
    </citation>
    <scope>NUCLEOTIDE SEQUENCE</scope>
    <source>
        <strain evidence="3">NBRC 108556</strain>
    </source>
</reference>
<keyword evidence="4" id="KW-1185">Reference proteome</keyword>
<accession>A0A919JVY6</accession>
<dbReference type="AlphaFoldDB" id="A0A919JVY6"/>
<feature type="domain" description="HPt" evidence="2">
    <location>
        <begin position="26"/>
        <end position="129"/>
    </location>
</feature>
<dbReference type="GO" id="GO:0000160">
    <property type="term" value="P:phosphorelay signal transduction system"/>
    <property type="evidence" value="ECO:0007669"/>
    <property type="project" value="InterPro"/>
</dbReference>
<organism evidence="3 4">
    <name type="scientific">Paractinoplanes rishiriensis</name>
    <dbReference type="NCBI Taxonomy" id="1050105"/>
    <lineage>
        <taxon>Bacteria</taxon>
        <taxon>Bacillati</taxon>
        <taxon>Actinomycetota</taxon>
        <taxon>Actinomycetes</taxon>
        <taxon>Micromonosporales</taxon>
        <taxon>Micromonosporaceae</taxon>
        <taxon>Paractinoplanes</taxon>
    </lineage>
</organism>
<sequence length="129" mass="13785">MHVRSREDEIRARMADIAGDQPSAAERELLARLIRSFVGKTPDGVERLGELLRGGDRTALRDHAHGLKGSASNIGADTLAGIFAEVEHAARNGSVPDPDLTLGRLAAEQALVIGVLDDLAQELDQSLNQ</sequence>
<dbReference type="PROSITE" id="PS50894">
    <property type="entry name" value="HPT"/>
    <property type="match status" value="1"/>
</dbReference>
<proteinExistence type="predicted"/>
<dbReference type="Proteomes" id="UP000636960">
    <property type="component" value="Unassembled WGS sequence"/>
</dbReference>
<evidence type="ECO:0000313" key="4">
    <source>
        <dbReference type="Proteomes" id="UP000636960"/>
    </source>
</evidence>
<dbReference type="Pfam" id="PF01627">
    <property type="entry name" value="Hpt"/>
    <property type="match status" value="1"/>
</dbReference>
<comment type="caution">
    <text evidence="3">The sequence shown here is derived from an EMBL/GenBank/DDBJ whole genome shotgun (WGS) entry which is preliminary data.</text>
</comment>
<name>A0A919JVY6_9ACTN</name>
<dbReference type="SUPFAM" id="SSF47226">
    <property type="entry name" value="Histidine-containing phosphotransfer domain, HPT domain"/>
    <property type="match status" value="1"/>
</dbReference>
<keyword evidence="1" id="KW-0597">Phosphoprotein</keyword>
<dbReference type="Gene3D" id="1.20.120.160">
    <property type="entry name" value="HPT domain"/>
    <property type="match status" value="1"/>
</dbReference>